<evidence type="ECO:0000313" key="2">
    <source>
        <dbReference type="Proteomes" id="UP000779233"/>
    </source>
</evidence>
<reference evidence="1" key="1">
    <citation type="submission" date="2021-09" db="EMBL/GenBank/DDBJ databases">
        <authorList>
            <consortium name="Pathogen Informatics"/>
        </authorList>
    </citation>
    <scope>NUCLEOTIDE SEQUENCE</scope>
    <source>
        <strain evidence="1">PvW1</strain>
    </source>
</reference>
<dbReference type="AlphaFoldDB" id="A0A8S4HPK6"/>
<proteinExistence type="predicted"/>
<accession>A0A8S4HPK6</accession>
<organism evidence="1 2">
    <name type="scientific">Plasmodium vivax</name>
    <name type="common">malaria parasite P. vivax</name>
    <dbReference type="NCBI Taxonomy" id="5855"/>
    <lineage>
        <taxon>Eukaryota</taxon>
        <taxon>Sar</taxon>
        <taxon>Alveolata</taxon>
        <taxon>Apicomplexa</taxon>
        <taxon>Aconoidasida</taxon>
        <taxon>Haemosporida</taxon>
        <taxon>Plasmodiidae</taxon>
        <taxon>Plasmodium</taxon>
        <taxon>Plasmodium (Plasmodium)</taxon>
    </lineage>
</organism>
<comment type="caution">
    <text evidence="1">The sequence shown here is derived from an EMBL/GenBank/DDBJ whole genome shotgun (WGS) entry which is preliminary data.</text>
</comment>
<protein>
    <submittedName>
        <fullName evidence="1">(malaria parasite P. vivax) hypothetical protein</fullName>
    </submittedName>
</protein>
<evidence type="ECO:0000313" key="1">
    <source>
        <dbReference type="EMBL" id="CAG9485579.1"/>
    </source>
</evidence>
<dbReference type="EMBL" id="CAJZCX010000018">
    <property type="protein sequence ID" value="CAG9485579.1"/>
    <property type="molecule type" value="Genomic_DNA"/>
</dbReference>
<dbReference type="VEuPathDB" id="PlasmoDB:PVPAM_040037100"/>
<dbReference type="Proteomes" id="UP000779233">
    <property type="component" value="Unassembled WGS sequence"/>
</dbReference>
<name>A0A8S4HPK6_PLAVI</name>
<sequence length="446" mass="51500">MPCNNQTGDYLSYNCYSTLKSYFDTSQLTDTGKKILNETIEKLKGSSPRINMNHIIFNDFARYLTKHHNFLTYGYPVSCKYINFWLNDQVKSKYSSEFESKFHIFRDFAKEFVTESKKHYFSRDSCESYIEELVDEKYHKKQMLYNLYDLYTQHKSYLHDLNREQLCNNIYIIVKASHDAEKYIEKDTNFAKVLKDLKDLIQKEKYQKEKCDYSSLINMLPKEVPEPKIETTHFPVVKPTLQGPLPIAQHKDLKHETGDINRKVETVLLETEGLPQGSKLEEMVAVTAMAPLQNLQEELSFRVSQEGDPLDRTMSQANPLFRTWHQESRPLKQKKELTQADYHLYGDTQRARSDERGVLGSIQNTLSEVLGSVEPAPILGVSGGMGALFLLFKYTPVGTFFRGRRGRTYGIPSGFNGPFQGGLPVYDDYYGGNVGSDRFHVSYQAE</sequence>
<gene>
    <name evidence="1" type="ORF">PVW1_000026400</name>
</gene>